<keyword evidence="2" id="KW-0689">Ribosomal protein</keyword>
<dbReference type="EMBL" id="GGYP01007782">
    <property type="protein sequence ID" value="MDE52553.1"/>
    <property type="molecule type" value="Transcribed_RNA"/>
</dbReference>
<organism evidence="2">
    <name type="scientific">Aceria tosichella</name>
    <name type="common">wheat curl mite</name>
    <dbReference type="NCBI Taxonomy" id="561515"/>
    <lineage>
        <taxon>Eukaryota</taxon>
        <taxon>Metazoa</taxon>
        <taxon>Ecdysozoa</taxon>
        <taxon>Arthropoda</taxon>
        <taxon>Chelicerata</taxon>
        <taxon>Arachnida</taxon>
        <taxon>Acari</taxon>
        <taxon>Acariformes</taxon>
        <taxon>Trombidiformes</taxon>
        <taxon>Prostigmata</taxon>
        <taxon>Eupodina</taxon>
        <taxon>Eriophyoidea</taxon>
        <taxon>Eriophyidae</taxon>
        <taxon>Eriophyinae</taxon>
        <taxon>Aceriini</taxon>
        <taxon>Aceria</taxon>
    </lineage>
</organism>
<dbReference type="InterPro" id="IPR012340">
    <property type="entry name" value="NA-bd_OB-fold"/>
</dbReference>
<dbReference type="SUPFAM" id="SSF50249">
    <property type="entry name" value="Nucleic acid-binding proteins"/>
    <property type="match status" value="1"/>
</dbReference>
<evidence type="ECO:0000313" key="2">
    <source>
        <dbReference type="EMBL" id="MDE52553.1"/>
    </source>
</evidence>
<evidence type="ECO:0000259" key="1">
    <source>
        <dbReference type="SMART" id="SM01383"/>
    </source>
</evidence>
<dbReference type="Gene3D" id="2.40.50.140">
    <property type="entry name" value="Nucleic acid-binding proteins"/>
    <property type="match status" value="1"/>
</dbReference>
<dbReference type="GO" id="GO:0003735">
    <property type="term" value="F:structural constituent of ribosome"/>
    <property type="evidence" value="ECO:0007669"/>
    <property type="project" value="InterPro"/>
</dbReference>
<dbReference type="GO" id="GO:0005840">
    <property type="term" value="C:ribosome"/>
    <property type="evidence" value="ECO:0007669"/>
    <property type="project" value="UniProtKB-KW"/>
</dbReference>
<dbReference type="GO" id="GO:0006412">
    <property type="term" value="P:translation"/>
    <property type="evidence" value="ECO:0007669"/>
    <property type="project" value="InterPro"/>
</dbReference>
<reference evidence="2" key="1">
    <citation type="submission" date="2018-10" db="EMBL/GenBank/DDBJ databases">
        <title>Transcriptome assembly of Aceria tosichella (Wheat curl mite) Type 2.</title>
        <authorList>
            <person name="Scully E.D."/>
            <person name="Geib S.M."/>
            <person name="Palmer N.A."/>
            <person name="Gupta A.K."/>
            <person name="Sarath G."/>
            <person name="Tatineni S."/>
        </authorList>
    </citation>
    <scope>NUCLEOTIDE SEQUENCE</scope>
    <source>
        <strain evidence="2">LincolnNE</strain>
    </source>
</reference>
<protein>
    <submittedName>
        <fullName evidence="2">39S ribosomal protein L2, mitochondrial</fullName>
    </submittedName>
</protein>
<accession>A0A6G1SRN4</accession>
<proteinExistence type="predicted"/>
<sequence length="186" mass="22179">MVFERLVLSCLINHQQVRYKLWRNVRPIMGWPRPHLWNKGKKYPEPHTYNWLPYLPEDNQYTIRPLPIYKMGGRDLETGRVVVRTLGGGNPKKFRWLDPFRRSNDDGSVREEVVLMTKYDPLHTPRLALVADGEKKRWIYLTHGVEVGDIIRTYSEIPRNPVRAKKWGRSSRWRPTRWNKDSCTRG</sequence>
<dbReference type="InterPro" id="IPR022666">
    <property type="entry name" value="Ribosomal_uL2_RNA-bd_dom"/>
</dbReference>
<dbReference type="SMART" id="SM01383">
    <property type="entry name" value="Ribosomal_L2"/>
    <property type="match status" value="1"/>
</dbReference>
<feature type="domain" description="Large ribosomal subunit protein uL2 RNA-binding" evidence="1">
    <location>
        <begin position="73"/>
        <end position="153"/>
    </location>
</feature>
<keyword evidence="2" id="KW-0687">Ribonucleoprotein</keyword>
<dbReference type="Pfam" id="PF00181">
    <property type="entry name" value="Ribosomal_L2_N"/>
    <property type="match status" value="1"/>
</dbReference>
<name>A0A6G1SRN4_9ACAR</name>
<dbReference type="AlphaFoldDB" id="A0A6G1SRN4"/>
<gene>
    <name evidence="2" type="primary">MRPL2_0</name>
    <name evidence="2" type="ORF">g.814</name>
</gene>